<comment type="caution">
    <text evidence="9">The sequence shown here is derived from an EMBL/GenBank/DDBJ whole genome shotgun (WGS) entry which is preliminary data.</text>
</comment>
<dbReference type="InterPro" id="IPR003661">
    <property type="entry name" value="HisK_dim/P_dom"/>
</dbReference>
<evidence type="ECO:0000256" key="3">
    <source>
        <dbReference type="ARBA" id="ARBA00022553"/>
    </source>
</evidence>
<name>A0A972FTX3_9FLAO</name>
<feature type="domain" description="PAC" evidence="8">
    <location>
        <begin position="331"/>
        <end position="382"/>
    </location>
</feature>
<dbReference type="Proteomes" id="UP000712080">
    <property type="component" value="Unassembled WGS sequence"/>
</dbReference>
<dbReference type="InterPro" id="IPR013655">
    <property type="entry name" value="PAS_fold_3"/>
</dbReference>
<dbReference type="SMART" id="SM00091">
    <property type="entry name" value="PAS"/>
    <property type="match status" value="5"/>
</dbReference>
<dbReference type="PROSITE" id="PS50109">
    <property type="entry name" value="HIS_KIN"/>
    <property type="match status" value="1"/>
</dbReference>
<evidence type="ECO:0000259" key="7">
    <source>
        <dbReference type="PROSITE" id="PS50112"/>
    </source>
</evidence>
<keyword evidence="10" id="KW-1185">Reference proteome</keyword>
<keyword evidence="3" id="KW-0597">Phosphoprotein</keyword>
<comment type="catalytic activity">
    <reaction evidence="1">
        <text>ATP + protein L-histidine = ADP + protein N-phospho-L-histidine.</text>
        <dbReference type="EC" id="2.7.13.3"/>
    </reaction>
</comment>
<dbReference type="GO" id="GO:0000155">
    <property type="term" value="F:phosphorelay sensor kinase activity"/>
    <property type="evidence" value="ECO:0007669"/>
    <property type="project" value="InterPro"/>
</dbReference>
<dbReference type="NCBIfam" id="TIGR00229">
    <property type="entry name" value="sensory_box"/>
    <property type="match status" value="4"/>
</dbReference>
<dbReference type="SUPFAM" id="SSF47384">
    <property type="entry name" value="Homodimeric domain of signal transducing histidine kinase"/>
    <property type="match status" value="1"/>
</dbReference>
<feature type="domain" description="Histidine kinase" evidence="6">
    <location>
        <begin position="953"/>
        <end position="1167"/>
    </location>
</feature>
<gene>
    <name evidence="9" type="ORF">G6047_14530</name>
</gene>
<dbReference type="CDD" id="cd00130">
    <property type="entry name" value="PAS"/>
    <property type="match status" value="4"/>
</dbReference>
<feature type="domain" description="PAS" evidence="7">
    <location>
        <begin position="258"/>
        <end position="328"/>
    </location>
</feature>
<dbReference type="InterPro" id="IPR035965">
    <property type="entry name" value="PAS-like_dom_sf"/>
</dbReference>
<organism evidence="9 10">
    <name type="scientific">Flavobacterium silvaticum</name>
    <dbReference type="NCBI Taxonomy" id="1852020"/>
    <lineage>
        <taxon>Bacteria</taxon>
        <taxon>Pseudomonadati</taxon>
        <taxon>Bacteroidota</taxon>
        <taxon>Flavobacteriia</taxon>
        <taxon>Flavobacteriales</taxon>
        <taxon>Flavobacteriaceae</taxon>
        <taxon>Flavobacterium</taxon>
    </lineage>
</organism>
<feature type="domain" description="PAC" evidence="8">
    <location>
        <begin position="879"/>
        <end position="935"/>
    </location>
</feature>
<keyword evidence="4" id="KW-0808">Transferase</keyword>
<feature type="domain" description="PAS" evidence="7">
    <location>
        <begin position="679"/>
        <end position="751"/>
    </location>
</feature>
<evidence type="ECO:0000256" key="2">
    <source>
        <dbReference type="ARBA" id="ARBA00012438"/>
    </source>
</evidence>
<dbReference type="SMART" id="SM00387">
    <property type="entry name" value="HATPase_c"/>
    <property type="match status" value="1"/>
</dbReference>
<dbReference type="InterPro" id="IPR001610">
    <property type="entry name" value="PAC"/>
</dbReference>
<dbReference type="Pfam" id="PF13185">
    <property type="entry name" value="GAF_2"/>
    <property type="match status" value="1"/>
</dbReference>
<feature type="domain" description="PAS" evidence="7">
    <location>
        <begin position="804"/>
        <end position="880"/>
    </location>
</feature>
<dbReference type="InterPro" id="IPR036890">
    <property type="entry name" value="HATPase_C_sf"/>
</dbReference>
<protein>
    <recommendedName>
        <fullName evidence="2">histidine kinase</fullName>
        <ecNumber evidence="2">2.7.13.3</ecNumber>
    </recommendedName>
</protein>
<dbReference type="Pfam" id="PF13426">
    <property type="entry name" value="PAS_9"/>
    <property type="match status" value="2"/>
</dbReference>
<dbReference type="InterPro" id="IPR003018">
    <property type="entry name" value="GAF"/>
</dbReference>
<dbReference type="Pfam" id="PF02518">
    <property type="entry name" value="HATPase_c"/>
    <property type="match status" value="1"/>
</dbReference>
<evidence type="ECO:0000259" key="6">
    <source>
        <dbReference type="PROSITE" id="PS50109"/>
    </source>
</evidence>
<evidence type="ECO:0000256" key="5">
    <source>
        <dbReference type="ARBA" id="ARBA00022777"/>
    </source>
</evidence>
<feature type="domain" description="PAC" evidence="8">
    <location>
        <begin position="755"/>
        <end position="807"/>
    </location>
</feature>
<dbReference type="AlphaFoldDB" id="A0A972FTX3"/>
<keyword evidence="5" id="KW-0418">Kinase</keyword>
<reference evidence="9" key="1">
    <citation type="submission" date="2020-02" db="EMBL/GenBank/DDBJ databases">
        <title>Flavobacterium sp. genome.</title>
        <authorList>
            <person name="Jung H.S."/>
            <person name="Baek J.H."/>
            <person name="Jeon C.O."/>
        </authorList>
    </citation>
    <scope>NUCLEOTIDE SEQUENCE</scope>
    <source>
        <strain evidence="9">SE-s28</strain>
    </source>
</reference>
<sequence>MEYTTTGLHVLIIEGNPASDALKGQNMSDYFDESGYHRATSVSQAKDFVDSGNPAHVILVNLDGKDSGIIEEMTNLSSVAPLIAILSFEDKKLAALAVERGFSDYIFIEDLTPGLLQKSIAFSIEKYKLHRPNEAEDFRNLFQTSPMPKFIYEVETLSFLEVNNAAIETYGYSREEFMELTLLDIRTPDEIPHFMQALKDNIEKPVGIANVRHKTKSGKIIDVEVQGNPVEFNGKNARAVIVIDITEKRRIEKAILASEGRFKTLVHAGGDLIGVLNPDGKLSYTSPNHLAIMGWTDEDLKRHSLETLIHPDDQEEVATFFKLLPQQSSLYSKPYRIKRADGNYIWIETIATNALDDSSVNGFVLNSRDITARVQNEEHIAQMSERFTALSNATSDAIYDYDYASNRISFAGSGYHSLIGHKLRNNSADYSFFESGLHPDDQERVIRFMDKATHSQKKNHYELEYRFLKKDGTYANILDRFEILRNNTRAVRKVGAMQDISARKFQETILNFEKDIYQANANPKIGFEGAIEKMIRSLCKLITHAYCGILTLEENGTVGFMSGNDHVEQFSKSILGKKASENPHPLSNVLSSGKKVIIQDFESDARWKDFSEFARKNNTQSLWSFPVRKSSGKIIGSINALFKNTRIPQSQEITLIERAANLLGVLFDSRLAHIETDRAKERYDIVAKATSDTIWDWNIKDDKFEWNKGIRGVFGYKRNEVGDTSSWWFDRIHPEDSIRMSVKLYSFLEQKTEKWQDEYRFATADGSYKYVYDRAFLVKDANGKAIRMIGAMQDITRQKAEEQRLKLLETVITQMKDAVIITEAGRNSDSIPKILFVNPAFTAMTGYSAQEVMGKSPTVFLNRKSIHSHFRKLMQMLKNRQEFRFETLNLKKNGEDYWMNISMVPITNKEGHHSHWISILRDITDEKRQEREKEQLIRELTQNNKDLKQFSYITSHNLRAPLSNLTGLINLIEDIPVDNPELRDILNGFHKSTHLLNETINDLVKVVIIKDNPSIHKEEVLIKDVFENVFSQLNFMISMYKPVIKLQLERVSILNINKAYLESILLNLLTNAIKYRSSDRKLRIFISSKIVNDSIQLVFRDNGIGIDLERNRDKIFGLYQRFHNYPDSKGLGLYLVKSQVESMGGQIAVESAVDKGTTFTITFKKQT</sequence>
<dbReference type="CDD" id="cd00082">
    <property type="entry name" value="HisKA"/>
    <property type="match status" value="1"/>
</dbReference>
<evidence type="ECO:0000313" key="10">
    <source>
        <dbReference type="Proteomes" id="UP000712080"/>
    </source>
</evidence>
<dbReference type="RefSeq" id="WP_169528356.1">
    <property type="nucleotide sequence ID" value="NZ_JAAMPU010000108.1"/>
</dbReference>
<dbReference type="SUPFAM" id="SSF55781">
    <property type="entry name" value="GAF domain-like"/>
    <property type="match status" value="1"/>
</dbReference>
<dbReference type="Gene3D" id="3.30.450.20">
    <property type="entry name" value="PAS domain"/>
    <property type="match status" value="5"/>
</dbReference>
<evidence type="ECO:0000259" key="8">
    <source>
        <dbReference type="PROSITE" id="PS50113"/>
    </source>
</evidence>
<dbReference type="InterPro" id="IPR029016">
    <property type="entry name" value="GAF-like_dom_sf"/>
</dbReference>
<dbReference type="Pfam" id="PF08447">
    <property type="entry name" value="PAS_3"/>
    <property type="match status" value="3"/>
</dbReference>
<dbReference type="PROSITE" id="PS50113">
    <property type="entry name" value="PAC"/>
    <property type="match status" value="3"/>
</dbReference>
<dbReference type="PANTHER" id="PTHR43304:SF1">
    <property type="entry name" value="PAC DOMAIN-CONTAINING PROTEIN"/>
    <property type="match status" value="1"/>
</dbReference>
<dbReference type="SUPFAM" id="SSF55874">
    <property type="entry name" value="ATPase domain of HSP90 chaperone/DNA topoisomerase II/histidine kinase"/>
    <property type="match status" value="1"/>
</dbReference>
<dbReference type="PROSITE" id="PS50112">
    <property type="entry name" value="PAS"/>
    <property type="match status" value="4"/>
</dbReference>
<proteinExistence type="predicted"/>
<dbReference type="EC" id="2.7.13.3" evidence="2"/>
<evidence type="ECO:0000256" key="1">
    <source>
        <dbReference type="ARBA" id="ARBA00000085"/>
    </source>
</evidence>
<dbReference type="InterPro" id="IPR000700">
    <property type="entry name" value="PAS-assoc_C"/>
</dbReference>
<dbReference type="Gene3D" id="3.30.450.40">
    <property type="match status" value="1"/>
</dbReference>
<accession>A0A972FTX3</accession>
<dbReference type="EMBL" id="JAAMPU010000108">
    <property type="protein sequence ID" value="NMH29254.1"/>
    <property type="molecule type" value="Genomic_DNA"/>
</dbReference>
<dbReference type="InterPro" id="IPR052162">
    <property type="entry name" value="Sensor_kinase/Photoreceptor"/>
</dbReference>
<dbReference type="InterPro" id="IPR036097">
    <property type="entry name" value="HisK_dim/P_sf"/>
</dbReference>
<evidence type="ECO:0000313" key="9">
    <source>
        <dbReference type="EMBL" id="NMH29254.1"/>
    </source>
</evidence>
<dbReference type="InterPro" id="IPR000014">
    <property type="entry name" value="PAS"/>
</dbReference>
<dbReference type="InterPro" id="IPR003594">
    <property type="entry name" value="HATPase_dom"/>
</dbReference>
<dbReference type="InterPro" id="IPR005467">
    <property type="entry name" value="His_kinase_dom"/>
</dbReference>
<dbReference type="Gene3D" id="3.30.565.10">
    <property type="entry name" value="Histidine kinase-like ATPase, C-terminal domain"/>
    <property type="match status" value="1"/>
</dbReference>
<dbReference type="SMART" id="SM00086">
    <property type="entry name" value="PAC"/>
    <property type="match status" value="5"/>
</dbReference>
<dbReference type="InterPro" id="IPR004358">
    <property type="entry name" value="Sig_transdc_His_kin-like_C"/>
</dbReference>
<dbReference type="SUPFAM" id="SSF55785">
    <property type="entry name" value="PYP-like sensor domain (PAS domain)"/>
    <property type="match status" value="5"/>
</dbReference>
<evidence type="ECO:0000256" key="4">
    <source>
        <dbReference type="ARBA" id="ARBA00022679"/>
    </source>
</evidence>
<dbReference type="Gene3D" id="1.10.287.130">
    <property type="match status" value="1"/>
</dbReference>
<feature type="domain" description="PAS" evidence="7">
    <location>
        <begin position="134"/>
        <end position="205"/>
    </location>
</feature>
<dbReference type="PRINTS" id="PR00344">
    <property type="entry name" value="BCTRLSENSOR"/>
</dbReference>
<dbReference type="PANTHER" id="PTHR43304">
    <property type="entry name" value="PHYTOCHROME-LIKE PROTEIN CPH1"/>
    <property type="match status" value="1"/>
</dbReference>